<feature type="domain" description="DUF3857" evidence="2">
    <location>
        <begin position="45"/>
        <end position="212"/>
    </location>
</feature>
<name>A0A9D9I831_9BACT</name>
<protein>
    <submittedName>
        <fullName evidence="4">DUF3857 domain-containing protein</fullName>
    </submittedName>
</protein>
<feature type="signal peptide" evidence="1">
    <location>
        <begin position="1"/>
        <end position="25"/>
    </location>
</feature>
<dbReference type="EMBL" id="JADIMH010000018">
    <property type="protein sequence ID" value="MBO8466858.1"/>
    <property type="molecule type" value="Genomic_DNA"/>
</dbReference>
<proteinExistence type="predicted"/>
<reference evidence="4" key="2">
    <citation type="journal article" date="2021" name="PeerJ">
        <title>Extensive microbial diversity within the chicken gut microbiome revealed by metagenomics and culture.</title>
        <authorList>
            <person name="Gilroy R."/>
            <person name="Ravi A."/>
            <person name="Getino M."/>
            <person name="Pursley I."/>
            <person name="Horton D.L."/>
            <person name="Alikhan N.F."/>
            <person name="Baker D."/>
            <person name="Gharbi K."/>
            <person name="Hall N."/>
            <person name="Watson M."/>
            <person name="Adriaenssens E.M."/>
            <person name="Foster-Nyarko E."/>
            <person name="Jarju S."/>
            <person name="Secka A."/>
            <person name="Antonio M."/>
            <person name="Oren A."/>
            <person name="Chaudhuri R.R."/>
            <person name="La Ragione R."/>
            <person name="Hildebrand F."/>
            <person name="Pallen M.J."/>
        </authorList>
    </citation>
    <scope>NUCLEOTIDE SEQUENCE</scope>
    <source>
        <strain evidence="4">B1-15692</strain>
    </source>
</reference>
<accession>A0A9D9I831</accession>
<keyword evidence="1" id="KW-0732">Signal</keyword>
<dbReference type="Pfam" id="PF12970">
    <property type="entry name" value="DUF3858"/>
    <property type="match status" value="1"/>
</dbReference>
<feature type="domain" description="DUF3858" evidence="3">
    <location>
        <begin position="483"/>
        <end position="581"/>
    </location>
</feature>
<dbReference type="Gene3D" id="2.60.40.3140">
    <property type="match status" value="1"/>
</dbReference>
<evidence type="ECO:0000259" key="3">
    <source>
        <dbReference type="Pfam" id="PF12970"/>
    </source>
</evidence>
<dbReference type="Proteomes" id="UP000823660">
    <property type="component" value="Unassembled WGS sequence"/>
</dbReference>
<dbReference type="InterPro" id="IPR024618">
    <property type="entry name" value="DUF3857"/>
</dbReference>
<evidence type="ECO:0000313" key="5">
    <source>
        <dbReference type="Proteomes" id="UP000823660"/>
    </source>
</evidence>
<gene>
    <name evidence="4" type="ORF">IAB99_03750</name>
</gene>
<comment type="caution">
    <text evidence="4">The sequence shown here is derived from an EMBL/GenBank/DDBJ whole genome shotgun (WGS) entry which is preliminary data.</text>
</comment>
<dbReference type="Gene3D" id="2.60.120.1130">
    <property type="match status" value="1"/>
</dbReference>
<evidence type="ECO:0000256" key="1">
    <source>
        <dbReference type="SAM" id="SignalP"/>
    </source>
</evidence>
<feature type="chain" id="PRO_5039689914" evidence="1">
    <location>
        <begin position="26"/>
        <end position="586"/>
    </location>
</feature>
<dbReference type="Gene3D" id="3.10.620.30">
    <property type="match status" value="1"/>
</dbReference>
<dbReference type="Pfam" id="PF12969">
    <property type="entry name" value="DUF3857"/>
    <property type="match status" value="1"/>
</dbReference>
<evidence type="ECO:0000313" key="4">
    <source>
        <dbReference type="EMBL" id="MBO8466858.1"/>
    </source>
</evidence>
<reference evidence="4" key="1">
    <citation type="submission" date="2020-10" db="EMBL/GenBank/DDBJ databases">
        <authorList>
            <person name="Gilroy R."/>
        </authorList>
    </citation>
    <scope>NUCLEOTIDE SEQUENCE</scope>
    <source>
        <strain evidence="4">B1-15692</strain>
    </source>
</reference>
<sequence>MKYISDRILTAVICLLALVPVASFAASGDSEAEYRKLAKSWTLNPDGSQEFHYSMELTIFTHTAMNGTYGESFIVYNPEYQTLEINSSYTVRKDGTVVGTPSNAFVEVLPSPAANAPAYNGLKEMVVVHTGLELGATICLDYTIVTKAGYLPELDVYELVRQSSPVKEYTVSISVPESKEPDFYLYGIMGKVSSATAGGQKTYTWTFRNVKASSRLPDQYHFDSPYFAANTYASPEIMARTISRRFADGKSLPVLKDLAGKITSGAVTETEKVRAVYRYIQDSYARIPLDLYSCGYRIRPADRVIASAYGTDAELLNVFQGLLAASGLKAGVCAVYPRQNTAGLGLRHMQLYVVIEADGREYLLSPSALGTRSVVMQRQYCPALNLKTGAIESPASRSAMISGSFDISLEGEKMLIRSETEVSDFFLDVEGTVARMITAGDDDADVKSSDSSSVFICESESDVERAGDYTILHLPDYPFSAVYDRRASGSERDILLTLPAPYDESYVYRVHKGDRTLCSPETDIKTENSVGELGISISDQGDDVIVIRTLKLYKPEISVEEYPDFLELIRVWGDHNHTCLLMKQSM</sequence>
<organism evidence="4 5">
    <name type="scientific">Candidatus Cryptobacteroides faecipullorum</name>
    <dbReference type="NCBI Taxonomy" id="2840764"/>
    <lineage>
        <taxon>Bacteria</taxon>
        <taxon>Pseudomonadati</taxon>
        <taxon>Bacteroidota</taxon>
        <taxon>Bacteroidia</taxon>
        <taxon>Bacteroidales</taxon>
        <taxon>Candidatus Cryptobacteroides</taxon>
    </lineage>
</organism>
<evidence type="ECO:0000259" key="2">
    <source>
        <dbReference type="Pfam" id="PF12969"/>
    </source>
</evidence>
<dbReference type="InterPro" id="IPR024544">
    <property type="entry name" value="DUF3858"/>
</dbReference>
<dbReference type="AlphaFoldDB" id="A0A9D9I831"/>